<evidence type="ECO:0000259" key="4">
    <source>
        <dbReference type="Pfam" id="PF25598"/>
    </source>
</evidence>
<evidence type="ECO:0000313" key="6">
    <source>
        <dbReference type="RefSeq" id="XP_010463713.1"/>
    </source>
</evidence>
<comment type="function">
    <text evidence="2">Functions as an E3 ubiquitin ligase.</text>
</comment>
<feature type="domain" description="U-box" evidence="4">
    <location>
        <begin position="58"/>
        <end position="375"/>
    </location>
</feature>
<comment type="pathway">
    <text evidence="2">Protein modification; protein ubiquitination.</text>
</comment>
<dbReference type="Proteomes" id="UP000694864">
    <property type="component" value="Chromosome 15"/>
</dbReference>
<protein>
    <recommendedName>
        <fullName evidence="2 4">U-box domain-containing protein</fullName>
        <ecNumber evidence="2">2.3.2.27</ecNumber>
    </recommendedName>
    <alternativeName>
        <fullName evidence="2">RING-type E3 ubiquitin transferase PUB</fullName>
    </alternativeName>
</protein>
<dbReference type="InterPro" id="IPR016024">
    <property type="entry name" value="ARM-type_fold"/>
</dbReference>
<dbReference type="SUPFAM" id="SSF48371">
    <property type="entry name" value="ARM repeat"/>
    <property type="match status" value="1"/>
</dbReference>
<dbReference type="EC" id="2.3.2.27" evidence="2"/>
<keyword evidence="2" id="KW-0808">Transferase</keyword>
<evidence type="ECO:0000256" key="3">
    <source>
        <dbReference type="SAM" id="Coils"/>
    </source>
</evidence>
<dbReference type="InterPro" id="IPR045185">
    <property type="entry name" value="PUB22/23/24-like"/>
</dbReference>
<gene>
    <name evidence="6" type="primary">LOC104744367</name>
</gene>
<comment type="catalytic activity">
    <reaction evidence="2">
        <text>S-ubiquitinyl-[E2 ubiquitin-conjugating enzyme]-L-cysteine + [acceptor protein]-L-lysine = [E2 ubiquitin-conjugating enzyme]-L-cysteine + N(6)-ubiquitinyl-[acceptor protein]-L-lysine.</text>
        <dbReference type="EC" id="2.3.2.27"/>
    </reaction>
</comment>
<accession>A0ABM0VZT4</accession>
<proteinExistence type="predicted"/>
<dbReference type="InterPro" id="IPR011989">
    <property type="entry name" value="ARM-like"/>
</dbReference>
<dbReference type="InterPro" id="IPR058678">
    <property type="entry name" value="ARM_PUB"/>
</dbReference>
<evidence type="ECO:0000313" key="5">
    <source>
        <dbReference type="Proteomes" id="UP000694864"/>
    </source>
</evidence>
<keyword evidence="5" id="KW-1185">Reference proteome</keyword>
<dbReference type="GeneID" id="104744367"/>
<evidence type="ECO:0000256" key="1">
    <source>
        <dbReference type="ARBA" id="ARBA00022786"/>
    </source>
</evidence>
<dbReference type="RefSeq" id="XP_010463713.1">
    <property type="nucleotide sequence ID" value="XM_010465411.2"/>
</dbReference>
<name>A0ABM0VZT4_CAMSA</name>
<organism evidence="5 6">
    <name type="scientific">Camelina sativa</name>
    <name type="common">False flax</name>
    <name type="synonym">Myagrum sativum</name>
    <dbReference type="NCBI Taxonomy" id="90675"/>
    <lineage>
        <taxon>Eukaryota</taxon>
        <taxon>Viridiplantae</taxon>
        <taxon>Streptophyta</taxon>
        <taxon>Embryophyta</taxon>
        <taxon>Tracheophyta</taxon>
        <taxon>Spermatophyta</taxon>
        <taxon>Magnoliopsida</taxon>
        <taxon>eudicotyledons</taxon>
        <taxon>Gunneridae</taxon>
        <taxon>Pentapetalae</taxon>
        <taxon>rosids</taxon>
        <taxon>malvids</taxon>
        <taxon>Brassicales</taxon>
        <taxon>Brassicaceae</taxon>
        <taxon>Camelineae</taxon>
        <taxon>Camelina</taxon>
    </lineage>
</organism>
<dbReference type="Pfam" id="PF25598">
    <property type="entry name" value="ARM_PUB"/>
    <property type="match status" value="1"/>
</dbReference>
<evidence type="ECO:0000256" key="2">
    <source>
        <dbReference type="RuleBase" id="RU369093"/>
    </source>
</evidence>
<keyword evidence="3" id="KW-0175">Coiled coil</keyword>
<feature type="coiled-coil region" evidence="3">
    <location>
        <begin position="341"/>
        <end position="368"/>
    </location>
</feature>
<keyword evidence="1 2" id="KW-0833">Ubl conjugation pathway</keyword>
<reference evidence="5" key="1">
    <citation type="journal article" date="2014" name="Nat. Commun.">
        <title>The emerging biofuel crop Camelina sativa retains a highly undifferentiated hexaploid genome structure.</title>
        <authorList>
            <person name="Kagale S."/>
            <person name="Koh C."/>
            <person name="Nixon J."/>
            <person name="Bollina V."/>
            <person name="Clarke W.E."/>
            <person name="Tuteja R."/>
            <person name="Spillane C."/>
            <person name="Robinson S.J."/>
            <person name="Links M.G."/>
            <person name="Clarke C."/>
            <person name="Higgins E.E."/>
            <person name="Huebert T."/>
            <person name="Sharpe A.G."/>
            <person name="Parkin I.A."/>
        </authorList>
    </citation>
    <scope>NUCLEOTIDE SEQUENCE [LARGE SCALE GENOMIC DNA]</scope>
    <source>
        <strain evidence="5">cv. DH55</strain>
    </source>
</reference>
<sequence length="381" mass="42458">MVLPWRSSGGGVAKRRNQLTSGDISVVETKIPAQIRSSSRMERIRSPRVQLTPRDAVEISRRLENASARKEYAECFELVSKIKNLGGGGGDTNKKYLVQNGCVLSLSSCFETFSEGRDIHVRLLEEILYILSSWLPLSRSEGFSKMGSTASLDCLVRFLNSTDAKTRQNAAFCIREVIAVDKRYVNALTDTEGACEGLVKIIRDSVSTSSTKASLMVIYRAVSCNDKIATRFVRLGLVELITEMMVNNNAEKSVCERSLVVLNATCDNEQGKEDVLRNALIVPLLVKKILRVSDLATQCSVSILWKLWKNNNGQGDDRLLVEALQVGAFEKLLVLLQVGCEEKTKEKASELLRNLNRCRNEIEKTNCVESSMHLKNVKKSF</sequence>
<dbReference type="PANTHER" id="PTHR22849:SF139">
    <property type="entry name" value="U-BOX DOMAIN-CONTAINING PROTEIN"/>
    <property type="match status" value="1"/>
</dbReference>
<reference evidence="6" key="2">
    <citation type="submission" date="2025-08" db="UniProtKB">
        <authorList>
            <consortium name="RefSeq"/>
        </authorList>
    </citation>
    <scope>IDENTIFICATION</scope>
    <source>
        <tissue evidence="6">Leaf</tissue>
    </source>
</reference>
<dbReference type="PANTHER" id="PTHR22849">
    <property type="entry name" value="WDSAM1 PROTEIN"/>
    <property type="match status" value="1"/>
</dbReference>
<dbReference type="Gene3D" id="1.25.10.10">
    <property type="entry name" value="Leucine-rich Repeat Variant"/>
    <property type="match status" value="1"/>
</dbReference>